<feature type="transmembrane region" description="Helical" evidence="1">
    <location>
        <begin position="12"/>
        <end position="30"/>
    </location>
</feature>
<feature type="transmembrane region" description="Helical" evidence="1">
    <location>
        <begin position="338"/>
        <end position="359"/>
    </location>
</feature>
<feature type="transmembrane region" description="Helical" evidence="1">
    <location>
        <begin position="913"/>
        <end position="937"/>
    </location>
</feature>
<name>A0ABY0IGT3_9BACT</name>
<dbReference type="PANTHER" id="PTHR32063:SF33">
    <property type="entry name" value="RND SUPERFAMILY EFFLUX PUMP PERMEASE COMPONENT"/>
    <property type="match status" value="1"/>
</dbReference>
<evidence type="ECO:0000256" key="1">
    <source>
        <dbReference type="SAM" id="Phobius"/>
    </source>
</evidence>
<feature type="transmembrane region" description="Helical" evidence="1">
    <location>
        <begin position="996"/>
        <end position="1018"/>
    </location>
</feature>
<dbReference type="SUPFAM" id="SSF82714">
    <property type="entry name" value="Multidrug efflux transporter AcrB TolC docking domain, DN and DC subdomains"/>
    <property type="match status" value="2"/>
</dbReference>
<dbReference type="Gene3D" id="3.30.70.1320">
    <property type="entry name" value="Multidrug efflux transporter AcrB pore domain like"/>
    <property type="match status" value="1"/>
</dbReference>
<comment type="caution">
    <text evidence="2">The sequence shown here is derived from an EMBL/GenBank/DDBJ whole genome shotgun (WGS) entry which is preliminary data.</text>
</comment>
<feature type="transmembrane region" description="Helical" evidence="1">
    <location>
        <begin position="423"/>
        <end position="446"/>
    </location>
</feature>
<dbReference type="SUPFAM" id="SSF82693">
    <property type="entry name" value="Multidrug efflux transporter AcrB pore domain, PN1, PN2, PC1 and PC2 subdomains"/>
    <property type="match status" value="2"/>
</dbReference>
<dbReference type="PRINTS" id="PR00702">
    <property type="entry name" value="ACRIFLAVINRP"/>
</dbReference>
<keyword evidence="1" id="KW-1133">Transmembrane helix</keyword>
<reference evidence="3" key="1">
    <citation type="journal article" date="2019" name="Int. J. Syst. Evol. Microbiol.">
        <title>Halobacteriovorax valvorus sp. nov., a novel prokaryotic predator isolated from coastal seawater of China.</title>
        <authorList>
            <person name="Chen M.-X."/>
        </authorList>
    </citation>
    <scope>NUCLEOTIDE SEQUENCE [LARGE SCALE GENOMIC DNA]</scope>
    <source>
        <strain evidence="3">BL9</strain>
    </source>
</reference>
<dbReference type="InterPro" id="IPR027463">
    <property type="entry name" value="AcrB_DN_DC_subdom"/>
</dbReference>
<dbReference type="Gene3D" id="3.30.2090.10">
    <property type="entry name" value="Multidrug efflux transporter AcrB TolC docking domain, DN and DC subdomains"/>
    <property type="match status" value="2"/>
</dbReference>
<accession>A0ABY0IGT3</accession>
<feature type="transmembrane region" description="Helical" evidence="1">
    <location>
        <begin position="863"/>
        <end position="882"/>
    </location>
</feature>
<dbReference type="SUPFAM" id="SSF82866">
    <property type="entry name" value="Multidrug efflux transporter AcrB transmembrane domain"/>
    <property type="match status" value="2"/>
</dbReference>
<proteinExistence type="predicted"/>
<evidence type="ECO:0000313" key="3">
    <source>
        <dbReference type="Proteomes" id="UP000443582"/>
    </source>
</evidence>
<feature type="transmembrane region" description="Helical" evidence="1">
    <location>
        <begin position="965"/>
        <end position="984"/>
    </location>
</feature>
<dbReference type="EMBL" id="QDKL01000002">
    <property type="protein sequence ID" value="RZF21795.1"/>
    <property type="molecule type" value="Genomic_DNA"/>
</dbReference>
<dbReference type="Gene3D" id="1.20.1640.10">
    <property type="entry name" value="Multidrug efflux transporter AcrB transmembrane domain"/>
    <property type="match status" value="2"/>
</dbReference>
<sequence length="1062" mass="120321">MKKLVSYFVDNSFLVNLLSVMMILFGIISLSHMKRDLISNWASKRIQITATLVGAGPSQVEKFLTYPIERAIKGSAGIDKIWSNSQQGYMRINVNVKDDYEDISELESRIKDAIENIRGDLPSETEDIVVRHLKQTESWFNYYAIENFDEQNDTHQKWMLKIKEQLERVNGVSRVDNYNAEKNLYIQLNEEKLARYRLSPADIYRKINDTFRIYPLGSITKGSDTYSVEIENNEYDLEALNNIIIRSNNSSHTLRLKDIASLEYRLPKKTREYYTNGKRSSSFNIFKDTEADSITLKNVLEKEVAQINENAPEGLHVISVEDGPAFIERQINALQSNAFLGIILVVITLFLFLGLKTSLMTSLGMPLAYFFTFTVLDTFGISIDLISVVGLLLVIGIIVDDAIIIAEQYMQNLEKGASSRDAAIGAVLSTWKPICGTVATTLIAFTPILVGKDSMSNILLAIPVVVFAALLLSLFESFFILPNHLHHFVSKANIHHESSVFQRFKRGYVKLLEFSLKWRYIVLASFVVIMIASMIFASKNINFNFNLSISSESVEFIGELKETKGLKDTYKQLAPVEKIMEGIDKDKYKNYQITVGQNYTNGKKQVGPQYFSYRLSFSQLDDNVEANKKDVEAYLKDKLDKLQKTGVFSRLEVKIAKGGNDESRENLVEVTIRSQTPFNVEKVTADTKKTIEDLKIEGIKSVDLDDSLFKDAWIFTPKKNEIQSRGLTLAQVSNQLVQFINKNEVYEYAVGNRKIKFYTYVKDGDELNFEDLGKLPVVLSNGNIIRASQLGSWKKEKRQSVIKHSNLMRRVVVDLPFDKEVIKKEVLINKVKLVTDELSKKYPDLTFNAQDADEQSRKNKASMAKKFAFALLGIFFILAIVLRSIMQPILICTAIPFGVIGVIWAFYLQGLDISLMAIIGIIGMAGVVVNDSLLLVVTINENRKDWFSFHRPEIIDGAASRLRPIILTSITTLGGVFPMAYAIGGDAGFTKSLAMSMGWGLLFATVLTLVVLPCMLLVQRDFMVFFSRKILRRRDSYMDDTIEVEEDIVLVNQNLEEESVIH</sequence>
<dbReference type="InterPro" id="IPR001036">
    <property type="entry name" value="Acrflvin-R"/>
</dbReference>
<feature type="transmembrane region" description="Helical" evidence="1">
    <location>
        <begin position="889"/>
        <end position="907"/>
    </location>
</feature>
<keyword evidence="3" id="KW-1185">Reference proteome</keyword>
<keyword evidence="1" id="KW-0812">Transmembrane</keyword>
<organism evidence="2 3">
    <name type="scientific">Halobacteriovorax vibrionivorans</name>
    <dbReference type="NCBI Taxonomy" id="2152716"/>
    <lineage>
        <taxon>Bacteria</taxon>
        <taxon>Pseudomonadati</taxon>
        <taxon>Bdellovibrionota</taxon>
        <taxon>Bacteriovoracia</taxon>
        <taxon>Bacteriovoracales</taxon>
        <taxon>Halobacteriovoraceae</taxon>
        <taxon>Halobacteriovorax</taxon>
    </lineage>
</organism>
<dbReference type="Proteomes" id="UP000443582">
    <property type="component" value="Unassembled WGS sequence"/>
</dbReference>
<feature type="transmembrane region" description="Helical" evidence="1">
    <location>
        <begin position="379"/>
        <end position="403"/>
    </location>
</feature>
<feature type="transmembrane region" description="Helical" evidence="1">
    <location>
        <begin position="520"/>
        <end position="538"/>
    </location>
</feature>
<dbReference type="Gene3D" id="3.30.70.1430">
    <property type="entry name" value="Multidrug efflux transporter AcrB pore domain"/>
    <property type="match status" value="2"/>
</dbReference>
<evidence type="ECO:0000313" key="2">
    <source>
        <dbReference type="EMBL" id="RZF21795.1"/>
    </source>
</evidence>
<dbReference type="Gene3D" id="3.30.70.1440">
    <property type="entry name" value="Multidrug efflux transporter AcrB pore domain"/>
    <property type="match status" value="1"/>
</dbReference>
<feature type="transmembrane region" description="Helical" evidence="1">
    <location>
        <begin position="458"/>
        <end position="481"/>
    </location>
</feature>
<dbReference type="PANTHER" id="PTHR32063">
    <property type="match status" value="1"/>
</dbReference>
<gene>
    <name evidence="2" type="ORF">DAY19_08890</name>
</gene>
<protein>
    <submittedName>
        <fullName evidence="2">Efflux RND transporter permease subunit</fullName>
    </submittedName>
</protein>
<keyword evidence="1" id="KW-0472">Membrane</keyword>
<dbReference type="Pfam" id="PF00873">
    <property type="entry name" value="ACR_tran"/>
    <property type="match status" value="1"/>
</dbReference>
<dbReference type="RefSeq" id="WP_115361544.1">
    <property type="nucleotide sequence ID" value="NZ_QDKL01000002.1"/>
</dbReference>